<keyword evidence="5" id="KW-0631">Potassium channel</keyword>
<dbReference type="CDD" id="cd00038">
    <property type="entry name" value="CAP_ED"/>
    <property type="match status" value="1"/>
</dbReference>
<comment type="caution">
    <text evidence="14">The sequence shown here is derived from an EMBL/GenBank/DDBJ whole genome shotgun (WGS) entry which is preliminary data.</text>
</comment>
<dbReference type="InterPro" id="IPR014710">
    <property type="entry name" value="RmlC-like_jellyroll"/>
</dbReference>
<accession>A0A8S1IZV2</accession>
<evidence type="ECO:0000256" key="8">
    <source>
        <dbReference type="ARBA" id="ARBA00022989"/>
    </source>
</evidence>
<dbReference type="SUPFAM" id="SSF51206">
    <property type="entry name" value="cAMP-binding domain-like"/>
    <property type="match status" value="1"/>
</dbReference>
<dbReference type="InterPro" id="IPR018490">
    <property type="entry name" value="cNMP-bd_dom_sf"/>
</dbReference>
<proteinExistence type="predicted"/>
<dbReference type="GO" id="GO:0005249">
    <property type="term" value="F:voltage-gated potassium channel activity"/>
    <property type="evidence" value="ECO:0007669"/>
    <property type="project" value="InterPro"/>
</dbReference>
<feature type="domain" description="Cyclic nucleotide-binding" evidence="13">
    <location>
        <begin position="351"/>
        <end position="467"/>
    </location>
</feature>
<evidence type="ECO:0000256" key="9">
    <source>
        <dbReference type="ARBA" id="ARBA00023065"/>
    </source>
</evidence>
<dbReference type="Gene3D" id="1.10.287.630">
    <property type="entry name" value="Helix hairpin bin"/>
    <property type="match status" value="1"/>
</dbReference>
<dbReference type="InterPro" id="IPR000595">
    <property type="entry name" value="cNMP-bd_dom"/>
</dbReference>
<dbReference type="EMBL" id="CAJHUC010000542">
    <property type="protein sequence ID" value="CAD7696775.1"/>
    <property type="molecule type" value="Genomic_DNA"/>
</dbReference>
<keyword evidence="2" id="KW-0813">Transport</keyword>
<dbReference type="Pfam" id="PF00027">
    <property type="entry name" value="cNMP_binding"/>
    <property type="match status" value="1"/>
</dbReference>
<evidence type="ECO:0000313" key="14">
    <source>
        <dbReference type="EMBL" id="CAD7696775.1"/>
    </source>
</evidence>
<feature type="transmembrane region" description="Helical" evidence="12">
    <location>
        <begin position="247"/>
        <end position="271"/>
    </location>
</feature>
<dbReference type="SMART" id="SM00100">
    <property type="entry name" value="cNMP"/>
    <property type="match status" value="1"/>
</dbReference>
<keyword evidence="8 12" id="KW-1133">Transmembrane helix</keyword>
<dbReference type="Pfam" id="PF00520">
    <property type="entry name" value="Ion_trans"/>
    <property type="match status" value="1"/>
</dbReference>
<evidence type="ECO:0000256" key="7">
    <source>
        <dbReference type="ARBA" id="ARBA00022958"/>
    </source>
</evidence>
<dbReference type="InterPro" id="IPR050818">
    <property type="entry name" value="KCNH_animal-type"/>
</dbReference>
<sequence>MREKTAGRARGFIERRSPISVLLCWQFLARHLPIILPHSLSRHYWDMAILALVTYNAVAVPFEVGFEVTKPAALTTFESYVDLCFFLDILMNFRTAYVDDHGNMVRDEKKIARRYLRTWFPIDFCATVPVDTIANLLGANSGSSLTLLAFLKTPRLLRLGRLLRFLDRLKNANYFKMVQLMVLMCLIAHWIACTWQMAYRFTKGRYPWTIDKVAGLDVFTQFMAGFYKSFILMVGDNVQPENNLERALCCVVLVLGAGFYATVVGNMALLVNSMNATSARHKLKQEMVQDALRYLGVPPPIQQRIHDYFDYLGTYAHPGTDGMAFLKELPCSIFEDVAVWLYQDMLQGIPLFRHCDVEFITRLATSLRVEVYMPGETVFRYGDVGDEMYIVMKGHVAVLSQYAELLSILTRGNYFGDLALLSTTRRTASCVCLSHSDITVVGSSELQMAMKAFPDSALRVQEEAARRLHEIQMRETNPEVESRCRTTSDEHNVALGLHQDGREQPGGLRRSLSINGTRGDYGFHRSVPMAGDGPAKARKQADSSAAGEFVGTGRETGGMPFQARRMTTVSGSVMPHSLLVTALGPRVPMPRTASSTTDTGSVSLEEAGPQGAGALDVGALNSRLASMEGLLVSIWGKVGAIEKRLARTERALEQIEEASLPSILPSSSTFGRSRKSVAWVGE</sequence>
<protein>
    <recommendedName>
        <fullName evidence="13">Cyclic nucleotide-binding domain-containing protein</fullName>
    </recommendedName>
</protein>
<evidence type="ECO:0000256" key="11">
    <source>
        <dbReference type="ARBA" id="ARBA00023303"/>
    </source>
</evidence>
<dbReference type="Gene3D" id="2.60.120.10">
    <property type="entry name" value="Jelly Rolls"/>
    <property type="match status" value="1"/>
</dbReference>
<keyword evidence="10 12" id="KW-0472">Membrane</keyword>
<keyword evidence="4 12" id="KW-0812">Transmembrane</keyword>
<name>A0A8S1IZV2_9CHLO</name>
<dbReference type="PROSITE" id="PS50042">
    <property type="entry name" value="CNMP_BINDING_3"/>
    <property type="match status" value="1"/>
</dbReference>
<dbReference type="PANTHER" id="PTHR10217:SF435">
    <property type="entry name" value="POTASSIUM VOLTAGE-GATED CHANNEL PROTEIN EAG"/>
    <property type="match status" value="1"/>
</dbReference>
<evidence type="ECO:0000259" key="13">
    <source>
        <dbReference type="PROSITE" id="PS50042"/>
    </source>
</evidence>
<evidence type="ECO:0000256" key="10">
    <source>
        <dbReference type="ARBA" id="ARBA00023136"/>
    </source>
</evidence>
<dbReference type="GO" id="GO:0034702">
    <property type="term" value="C:monoatomic ion channel complex"/>
    <property type="evidence" value="ECO:0007669"/>
    <property type="project" value="UniProtKB-KW"/>
</dbReference>
<evidence type="ECO:0000256" key="3">
    <source>
        <dbReference type="ARBA" id="ARBA00022538"/>
    </source>
</evidence>
<keyword evidence="9" id="KW-0406">Ion transport</keyword>
<evidence type="ECO:0000256" key="1">
    <source>
        <dbReference type="ARBA" id="ARBA00004141"/>
    </source>
</evidence>
<keyword evidence="7" id="KW-0630">Potassium</keyword>
<feature type="transmembrane region" description="Helical" evidence="12">
    <location>
        <begin position="178"/>
        <end position="198"/>
    </location>
</feature>
<dbReference type="InterPro" id="IPR005821">
    <property type="entry name" value="Ion_trans_dom"/>
</dbReference>
<dbReference type="SUPFAM" id="SSF81324">
    <property type="entry name" value="Voltage-gated potassium channels"/>
    <property type="match status" value="1"/>
</dbReference>
<evidence type="ECO:0000256" key="12">
    <source>
        <dbReference type="SAM" id="Phobius"/>
    </source>
</evidence>
<evidence type="ECO:0000256" key="2">
    <source>
        <dbReference type="ARBA" id="ARBA00022448"/>
    </source>
</evidence>
<dbReference type="OrthoDB" id="426293at2759"/>
<evidence type="ECO:0000256" key="5">
    <source>
        <dbReference type="ARBA" id="ARBA00022826"/>
    </source>
</evidence>
<evidence type="ECO:0000256" key="4">
    <source>
        <dbReference type="ARBA" id="ARBA00022692"/>
    </source>
</evidence>
<reference evidence="14" key="1">
    <citation type="submission" date="2020-12" db="EMBL/GenBank/DDBJ databases">
        <authorList>
            <person name="Iha C."/>
        </authorList>
    </citation>
    <scope>NUCLEOTIDE SEQUENCE</scope>
</reference>
<dbReference type="AlphaFoldDB" id="A0A8S1IZV2"/>
<dbReference type="PANTHER" id="PTHR10217">
    <property type="entry name" value="VOLTAGE AND LIGAND GATED POTASSIUM CHANNEL"/>
    <property type="match status" value="1"/>
</dbReference>
<dbReference type="Gene3D" id="1.10.287.70">
    <property type="match status" value="1"/>
</dbReference>
<keyword evidence="3" id="KW-0633">Potassium transport</keyword>
<feature type="transmembrane region" description="Helical" evidence="12">
    <location>
        <begin position="218"/>
        <end position="235"/>
    </location>
</feature>
<keyword evidence="15" id="KW-1185">Reference proteome</keyword>
<evidence type="ECO:0000313" key="15">
    <source>
        <dbReference type="Proteomes" id="UP000708148"/>
    </source>
</evidence>
<dbReference type="GO" id="GO:0042391">
    <property type="term" value="P:regulation of membrane potential"/>
    <property type="evidence" value="ECO:0007669"/>
    <property type="project" value="TreeGrafter"/>
</dbReference>
<keyword evidence="6" id="KW-0851">Voltage-gated channel</keyword>
<organism evidence="14 15">
    <name type="scientific">Ostreobium quekettii</name>
    <dbReference type="NCBI Taxonomy" id="121088"/>
    <lineage>
        <taxon>Eukaryota</taxon>
        <taxon>Viridiplantae</taxon>
        <taxon>Chlorophyta</taxon>
        <taxon>core chlorophytes</taxon>
        <taxon>Ulvophyceae</taxon>
        <taxon>TCBD clade</taxon>
        <taxon>Bryopsidales</taxon>
        <taxon>Ostreobineae</taxon>
        <taxon>Ostreobiaceae</taxon>
        <taxon>Ostreobium</taxon>
    </lineage>
</organism>
<dbReference type="Proteomes" id="UP000708148">
    <property type="component" value="Unassembled WGS sequence"/>
</dbReference>
<evidence type="ECO:0000256" key="6">
    <source>
        <dbReference type="ARBA" id="ARBA00022882"/>
    </source>
</evidence>
<dbReference type="InterPro" id="IPR003938">
    <property type="entry name" value="K_chnl_volt-dep_EAG/ELK/ERG"/>
</dbReference>
<comment type="subcellular location">
    <subcellularLocation>
        <location evidence="1">Membrane</location>
        <topology evidence="1">Multi-pass membrane protein</topology>
    </subcellularLocation>
</comment>
<dbReference type="PRINTS" id="PR01463">
    <property type="entry name" value="EAGCHANLFMLY"/>
</dbReference>
<keyword evidence="11" id="KW-0407">Ion channel</keyword>
<gene>
    <name evidence="14" type="ORF">OSTQU699_LOCUS2136</name>
</gene>
<dbReference type="GO" id="GO:0005886">
    <property type="term" value="C:plasma membrane"/>
    <property type="evidence" value="ECO:0007669"/>
    <property type="project" value="TreeGrafter"/>
</dbReference>